<proteinExistence type="predicted"/>
<organism evidence="1 2">
    <name type="scientific">Candidatus Protochlamydia naegleriophila</name>
    <dbReference type="NCBI Taxonomy" id="389348"/>
    <lineage>
        <taxon>Bacteria</taxon>
        <taxon>Pseudomonadati</taxon>
        <taxon>Chlamydiota</taxon>
        <taxon>Chlamydiia</taxon>
        <taxon>Parachlamydiales</taxon>
        <taxon>Parachlamydiaceae</taxon>
        <taxon>Candidatus Protochlamydia</taxon>
    </lineage>
</organism>
<sequence>MKKNSWLLVANCSIARIYKVEKQKSLIEVETLEHPESRLHNRDLVSDKPGRDFESVGFARHSLEPHSTPKQNEFNLFAKELASYLESARNNGEFDRLYIAAGPTLLGLLRQSLDAATMKLVSGEVDKDMTQMKPDEIVSHFPFIF</sequence>
<dbReference type="PATRIC" id="fig|389348.3.peg.1269"/>
<protein>
    <submittedName>
        <fullName evidence="1">Host attach family protein</fullName>
    </submittedName>
</protein>
<gene>
    <name evidence="1" type="ORF">PNK_1151</name>
</gene>
<evidence type="ECO:0000313" key="1">
    <source>
        <dbReference type="EMBL" id="CUI16768.1"/>
    </source>
</evidence>
<dbReference type="Proteomes" id="UP000069902">
    <property type="component" value="Chromosome cPNK"/>
</dbReference>
<name>A0A0U5ERF8_9BACT</name>
<reference evidence="2" key="1">
    <citation type="submission" date="2015-09" db="EMBL/GenBank/DDBJ databases">
        <authorList>
            <person name="Bertelli C."/>
        </authorList>
    </citation>
    <scope>NUCLEOTIDE SEQUENCE [LARGE SCALE GENOMIC DNA]</scope>
    <source>
        <strain evidence="2">KNic</strain>
    </source>
</reference>
<evidence type="ECO:0000313" key="2">
    <source>
        <dbReference type="Proteomes" id="UP000069902"/>
    </source>
</evidence>
<dbReference type="Pfam" id="PF10116">
    <property type="entry name" value="Host_attach"/>
    <property type="match status" value="1"/>
</dbReference>
<dbReference type="KEGG" id="pnl:PNK_1151"/>
<dbReference type="InParanoid" id="A0A0U5ERF8"/>
<dbReference type="EMBL" id="LN879502">
    <property type="protein sequence ID" value="CUI16768.1"/>
    <property type="molecule type" value="Genomic_DNA"/>
</dbReference>
<dbReference type="AlphaFoldDB" id="A0A0U5ERF8"/>
<dbReference type="InterPro" id="IPR019291">
    <property type="entry name" value="Host_attachment_protein"/>
</dbReference>
<keyword evidence="2" id="KW-1185">Reference proteome</keyword>
<dbReference type="STRING" id="389348.PNK_1151"/>
<accession>A0A0U5ERF8</accession>